<evidence type="ECO:0000313" key="2">
    <source>
        <dbReference type="EMBL" id="AXK51712.1"/>
    </source>
</evidence>
<evidence type="ECO:0000256" key="1">
    <source>
        <dbReference type="SAM" id="Phobius"/>
    </source>
</evidence>
<feature type="transmembrane region" description="Helical" evidence="1">
    <location>
        <begin position="6"/>
        <end position="25"/>
    </location>
</feature>
<keyword evidence="1" id="KW-0812">Transmembrane</keyword>
<reference evidence="2 3" key="1">
    <citation type="submission" date="2018-07" db="EMBL/GenBank/DDBJ databases">
        <title>Complete genome sequence of Spiroplasma alleghenense PLHS-1 (ATCC 51752).</title>
        <authorList>
            <person name="Chou L."/>
            <person name="Lee T.-Y."/>
            <person name="Tsai Y.-M."/>
            <person name="Kuo C.-H."/>
        </authorList>
    </citation>
    <scope>NUCLEOTIDE SEQUENCE [LARGE SCALE GENOMIC DNA]</scope>
    <source>
        <strain evidence="2 3">PLHS-1</strain>
    </source>
</reference>
<proteinExistence type="predicted"/>
<dbReference type="OrthoDB" id="9945333at2"/>
<dbReference type="AlphaFoldDB" id="A0A345Z533"/>
<gene>
    <name evidence="2" type="ORF">SALLE_v1c10420</name>
</gene>
<sequence>MDLFLYIAGIILAIIITIFGIIYWRKRKFHKTIQNFSIRETHISKIFVSSFTIWFIVFAQFTAVVLFIFCLTMLVV</sequence>
<organism evidence="2 3">
    <name type="scientific">Spiroplasma alleghenense</name>
    <dbReference type="NCBI Taxonomy" id="216931"/>
    <lineage>
        <taxon>Bacteria</taxon>
        <taxon>Bacillati</taxon>
        <taxon>Mycoplasmatota</taxon>
        <taxon>Mollicutes</taxon>
        <taxon>Entomoplasmatales</taxon>
        <taxon>Spiroplasmataceae</taxon>
        <taxon>Spiroplasma</taxon>
    </lineage>
</organism>
<name>A0A345Z533_9MOLU</name>
<dbReference type="KEGG" id="salx:SALLE_v1c10420"/>
<dbReference type="EMBL" id="CP031376">
    <property type="protein sequence ID" value="AXK51712.1"/>
    <property type="molecule type" value="Genomic_DNA"/>
</dbReference>
<dbReference type="RefSeq" id="WP_115558599.1">
    <property type="nucleotide sequence ID" value="NZ_CP031376.1"/>
</dbReference>
<accession>A0A345Z533</accession>
<protein>
    <submittedName>
        <fullName evidence="2">Uncharacterized protein</fullName>
    </submittedName>
</protein>
<evidence type="ECO:0000313" key="3">
    <source>
        <dbReference type="Proteomes" id="UP000254792"/>
    </source>
</evidence>
<keyword evidence="1" id="KW-0472">Membrane</keyword>
<feature type="transmembrane region" description="Helical" evidence="1">
    <location>
        <begin position="46"/>
        <end position="75"/>
    </location>
</feature>
<keyword evidence="1" id="KW-1133">Transmembrane helix</keyword>
<dbReference type="Proteomes" id="UP000254792">
    <property type="component" value="Chromosome"/>
</dbReference>
<keyword evidence="3" id="KW-1185">Reference proteome</keyword>